<reference evidence="7" key="1">
    <citation type="submission" date="2023-03" db="UniProtKB">
        <authorList>
            <consortium name="WormBaseParasite"/>
        </authorList>
    </citation>
    <scope>IDENTIFICATION</scope>
</reference>
<dbReference type="Proteomes" id="UP000036681">
    <property type="component" value="Unplaced"/>
</dbReference>
<feature type="domain" description="Exonuclease" evidence="5">
    <location>
        <begin position="64"/>
        <end position="253"/>
    </location>
</feature>
<dbReference type="WBParaSite" id="ALUE_0001160001-mRNA-1">
    <property type="protein sequence ID" value="ALUE_0001160001-mRNA-1"/>
    <property type="gene ID" value="ALUE_0001160001"/>
</dbReference>
<dbReference type="Gene3D" id="3.30.420.10">
    <property type="entry name" value="Ribonuclease H-like superfamily/Ribonuclease H"/>
    <property type="match status" value="1"/>
</dbReference>
<evidence type="ECO:0000256" key="3">
    <source>
        <dbReference type="ARBA" id="ARBA00022839"/>
    </source>
</evidence>
<dbReference type="GO" id="GO:0005737">
    <property type="term" value="C:cytoplasm"/>
    <property type="evidence" value="ECO:0007669"/>
    <property type="project" value="TreeGrafter"/>
</dbReference>
<evidence type="ECO:0000313" key="7">
    <source>
        <dbReference type="WBParaSite" id="ALUE_0001160001-mRNA-1"/>
    </source>
</evidence>
<sequence length="363" mass="42634">MLLWLVNIIFLESSSFANANSLTHIDKGKRSQLFERLKKYYRKEFAILKNAEPMRNRTERYYEYFVVMDFECTCEDEVYEYEHEIIEFPAVLIDVRNRRIVDTFHSHVRPRINPKLSEFCSRLTGVTQEMVDNALPFVDVFDSFRMWMQSHRLGHNNARYAFVTDGPWDIAKFFQMQCLQSGLGSVPHDFRHYINIRKAFLNKYLKGHHAQKTNLSGMLSELGMTFEGREHCGLDDSKNIARIVIRMLEDRSELRVNCFITYRAQFNDGRGGGWMINERIARGSDKRKINERIARGSDKRKINERIARGSDKRKVVLPADASKEDRERQAWRDSLPFKVHPVSRDAFISGEYLDCDTCDEADD</sequence>
<protein>
    <submittedName>
        <fullName evidence="7">Exonuclease domain-containing protein</fullName>
    </submittedName>
</protein>
<dbReference type="SUPFAM" id="SSF53098">
    <property type="entry name" value="Ribonuclease H-like"/>
    <property type="match status" value="1"/>
</dbReference>
<dbReference type="SMART" id="SM00479">
    <property type="entry name" value="EXOIII"/>
    <property type="match status" value="1"/>
</dbReference>
<evidence type="ECO:0000259" key="5">
    <source>
        <dbReference type="SMART" id="SM00479"/>
    </source>
</evidence>
<evidence type="ECO:0000256" key="2">
    <source>
        <dbReference type="ARBA" id="ARBA00022801"/>
    </source>
</evidence>
<dbReference type="InterPro" id="IPR047201">
    <property type="entry name" value="ERI-1_3'hExo-like"/>
</dbReference>
<dbReference type="PANTHER" id="PTHR23044">
    <property type="entry name" value="3'-5' EXONUCLEASE ERI1-RELATED"/>
    <property type="match status" value="1"/>
</dbReference>
<dbReference type="InterPro" id="IPR051274">
    <property type="entry name" value="3-5_Exoribonuclease"/>
</dbReference>
<dbReference type="GO" id="GO:0000175">
    <property type="term" value="F:3'-5'-RNA exonuclease activity"/>
    <property type="evidence" value="ECO:0007669"/>
    <property type="project" value="InterPro"/>
</dbReference>
<organism evidence="6 7">
    <name type="scientific">Ascaris lumbricoides</name>
    <name type="common">Giant roundworm</name>
    <dbReference type="NCBI Taxonomy" id="6252"/>
    <lineage>
        <taxon>Eukaryota</taxon>
        <taxon>Metazoa</taxon>
        <taxon>Ecdysozoa</taxon>
        <taxon>Nematoda</taxon>
        <taxon>Chromadorea</taxon>
        <taxon>Rhabditida</taxon>
        <taxon>Spirurina</taxon>
        <taxon>Ascaridomorpha</taxon>
        <taxon>Ascaridoidea</taxon>
        <taxon>Ascarididae</taxon>
        <taxon>Ascaris</taxon>
    </lineage>
</organism>
<proteinExistence type="predicted"/>
<dbReference type="AlphaFoldDB" id="A0A9J2PNK8"/>
<feature type="signal peptide" evidence="4">
    <location>
        <begin position="1"/>
        <end position="19"/>
    </location>
</feature>
<keyword evidence="6" id="KW-1185">Reference proteome</keyword>
<evidence type="ECO:0000313" key="6">
    <source>
        <dbReference type="Proteomes" id="UP000036681"/>
    </source>
</evidence>
<feature type="chain" id="PRO_5039952588" evidence="4">
    <location>
        <begin position="20"/>
        <end position="363"/>
    </location>
</feature>
<keyword evidence="4" id="KW-0732">Signal</keyword>
<dbReference type="InterPro" id="IPR012337">
    <property type="entry name" value="RNaseH-like_sf"/>
</dbReference>
<evidence type="ECO:0000256" key="4">
    <source>
        <dbReference type="SAM" id="SignalP"/>
    </source>
</evidence>
<dbReference type="CDD" id="cd06133">
    <property type="entry name" value="ERI-1_3'hExo_like"/>
    <property type="match status" value="1"/>
</dbReference>
<dbReference type="PANTHER" id="PTHR23044:SF61">
    <property type="entry name" value="3'-5' EXORIBONUCLEASE 1-RELATED"/>
    <property type="match status" value="1"/>
</dbReference>
<dbReference type="InterPro" id="IPR036397">
    <property type="entry name" value="RNaseH_sf"/>
</dbReference>
<name>A0A9J2PNK8_ASCLU</name>
<dbReference type="GO" id="GO:0003676">
    <property type="term" value="F:nucleic acid binding"/>
    <property type="evidence" value="ECO:0007669"/>
    <property type="project" value="InterPro"/>
</dbReference>
<keyword evidence="2" id="KW-0378">Hydrolase</keyword>
<dbReference type="Pfam" id="PF00929">
    <property type="entry name" value="RNase_T"/>
    <property type="match status" value="1"/>
</dbReference>
<keyword evidence="3" id="KW-0269">Exonuclease</keyword>
<accession>A0A9J2PNK8</accession>
<evidence type="ECO:0000256" key="1">
    <source>
        <dbReference type="ARBA" id="ARBA00022722"/>
    </source>
</evidence>
<dbReference type="InterPro" id="IPR013520">
    <property type="entry name" value="Ribonucl_H"/>
</dbReference>
<keyword evidence="1" id="KW-0540">Nuclease</keyword>